<evidence type="ECO:0000313" key="2">
    <source>
        <dbReference type="Proteomes" id="UP000627464"/>
    </source>
</evidence>
<accession>A0ABQ1FSX4</accession>
<dbReference type="EMBL" id="BMFZ01000001">
    <property type="protein sequence ID" value="GGA29774.1"/>
    <property type="molecule type" value="Genomic_DNA"/>
</dbReference>
<reference evidence="2" key="1">
    <citation type="journal article" date="2019" name="Int. J. Syst. Evol. Microbiol.">
        <title>The Global Catalogue of Microorganisms (GCM) 10K type strain sequencing project: providing services to taxonomists for standard genome sequencing and annotation.</title>
        <authorList>
            <consortium name="The Broad Institute Genomics Platform"/>
            <consortium name="The Broad Institute Genome Sequencing Center for Infectious Disease"/>
            <person name="Wu L."/>
            <person name="Ma J."/>
        </authorList>
    </citation>
    <scope>NUCLEOTIDE SEQUENCE [LARGE SCALE GENOMIC DNA]</scope>
    <source>
        <strain evidence="2">CGMCC 1.12806</strain>
    </source>
</reference>
<proteinExistence type="predicted"/>
<protein>
    <submittedName>
        <fullName evidence="1">Uncharacterized protein</fullName>
    </submittedName>
</protein>
<dbReference type="Proteomes" id="UP000627464">
    <property type="component" value="Unassembled WGS sequence"/>
</dbReference>
<name>A0ABQ1FSX4_9GAMM</name>
<organism evidence="1 2">
    <name type="scientific">Hafnia psychrotolerans</name>
    <dbReference type="NCBI Taxonomy" id="1477018"/>
    <lineage>
        <taxon>Bacteria</taxon>
        <taxon>Pseudomonadati</taxon>
        <taxon>Pseudomonadota</taxon>
        <taxon>Gammaproteobacteria</taxon>
        <taxon>Enterobacterales</taxon>
        <taxon>Hafniaceae</taxon>
        <taxon>Hafnia</taxon>
    </lineage>
</organism>
<keyword evidence="2" id="KW-1185">Reference proteome</keyword>
<evidence type="ECO:0000313" key="1">
    <source>
        <dbReference type="EMBL" id="GGA29774.1"/>
    </source>
</evidence>
<gene>
    <name evidence="1" type="ORF">GCM10011328_00290</name>
</gene>
<comment type="caution">
    <text evidence="1">The sequence shown here is derived from an EMBL/GenBank/DDBJ whole genome shotgun (WGS) entry which is preliminary data.</text>
</comment>
<sequence>MFHEKARSPEARATAGLWSVWADAHGLDVEFVFDVDVDVDVDVEFEFEKASAAFKTTSNKR</sequence>